<keyword evidence="2" id="KW-1185">Reference proteome</keyword>
<dbReference type="Proteomes" id="UP000078397">
    <property type="component" value="Unassembled WGS sequence"/>
</dbReference>
<sequence>MGNTETLTISVANKSKAMQNFYLFQEKPRVPGVDEEQIFSNAYGVASTIQPPGIATFTINHTYYALCGTSTNPLAEGVTVSTVIPENVVLGTGKGDATLARLTTKEQRPLWQRPPQTLKALNGFGIQTDGSFPYPSETNIFIGVGADDPVSGIGNKIAVTSIPAEPSKKYTFTPIKKYYVCTGDYQRGEIVDVSSIGNPFELDLTQDPAHLVQLEYDQFGKFTRK</sequence>
<name>A0A179G093_METCM</name>
<evidence type="ECO:0000313" key="2">
    <source>
        <dbReference type="Proteomes" id="UP000078397"/>
    </source>
</evidence>
<evidence type="ECO:0000313" key="1">
    <source>
        <dbReference type="EMBL" id="OAQ71324.1"/>
    </source>
</evidence>
<reference evidence="1 2" key="1">
    <citation type="journal article" date="2016" name="PLoS Pathog.">
        <title>Biosynthesis of antibiotic leucinostatins in bio-control fungus Purpureocillium lilacinum and their inhibition on phytophthora revealed by genome mining.</title>
        <authorList>
            <person name="Wang G."/>
            <person name="Liu Z."/>
            <person name="Lin R."/>
            <person name="Li E."/>
            <person name="Mao Z."/>
            <person name="Ling J."/>
            <person name="Yang Y."/>
            <person name="Yin W.B."/>
            <person name="Xie B."/>
        </authorList>
    </citation>
    <scope>NUCLEOTIDE SEQUENCE [LARGE SCALE GENOMIC DNA]</scope>
    <source>
        <strain evidence="1">170</strain>
    </source>
</reference>
<accession>A0A179G093</accession>
<proteinExistence type="predicted"/>
<dbReference type="AlphaFoldDB" id="A0A179G093"/>
<dbReference type="OrthoDB" id="5413269at2759"/>
<protein>
    <submittedName>
        <fullName evidence="1">Uncharacterized protein</fullName>
    </submittedName>
</protein>
<comment type="caution">
    <text evidence="1">The sequence shown here is derived from an EMBL/GenBank/DDBJ whole genome shotgun (WGS) entry which is preliminary data.</text>
</comment>
<gene>
    <name evidence="1" type="ORF">VFPPC_13499</name>
</gene>
<dbReference type="RefSeq" id="XP_018147861.1">
    <property type="nucleotide sequence ID" value="XM_018291274.1"/>
</dbReference>
<organism evidence="1 2">
    <name type="scientific">Pochonia chlamydosporia 170</name>
    <dbReference type="NCBI Taxonomy" id="1380566"/>
    <lineage>
        <taxon>Eukaryota</taxon>
        <taxon>Fungi</taxon>
        <taxon>Dikarya</taxon>
        <taxon>Ascomycota</taxon>
        <taxon>Pezizomycotina</taxon>
        <taxon>Sordariomycetes</taxon>
        <taxon>Hypocreomycetidae</taxon>
        <taxon>Hypocreales</taxon>
        <taxon>Clavicipitaceae</taxon>
        <taxon>Pochonia</taxon>
    </lineage>
</organism>
<dbReference type="KEGG" id="pchm:VFPPC_13499"/>
<dbReference type="GeneID" id="28855268"/>
<dbReference type="EMBL" id="LSBJ02000002">
    <property type="protein sequence ID" value="OAQ71324.1"/>
    <property type="molecule type" value="Genomic_DNA"/>
</dbReference>